<evidence type="ECO:0000313" key="4">
    <source>
        <dbReference type="Proteomes" id="UP000472710"/>
    </source>
</evidence>
<keyword evidence="1" id="KW-0233">DNA recombination</keyword>
<evidence type="ECO:0000313" key="3">
    <source>
        <dbReference type="EMBL" id="GFH71040.1"/>
    </source>
</evidence>
<evidence type="ECO:0000256" key="1">
    <source>
        <dbReference type="ARBA" id="ARBA00023172"/>
    </source>
</evidence>
<evidence type="ECO:0000259" key="2">
    <source>
        <dbReference type="PROSITE" id="PS51898"/>
    </source>
</evidence>
<accession>A0ABQ1CL88</accession>
<sequence>MLLEQGVDLVVIKELLGHTHIGVTAGVYAHVRLRLQRQAIDTLGVVLASTDDNPDNPSVTAVVR</sequence>
<organism evidence="3 4">
    <name type="scientific">Streptomyces diastaticus subsp. diastaticus</name>
    <dbReference type="NCBI Taxonomy" id="68040"/>
    <lineage>
        <taxon>Bacteria</taxon>
        <taxon>Bacillati</taxon>
        <taxon>Actinomycetota</taxon>
        <taxon>Actinomycetes</taxon>
        <taxon>Kitasatosporales</taxon>
        <taxon>Streptomycetaceae</taxon>
        <taxon>Streptomyces</taxon>
        <taxon>Streptomyces diastaticus group</taxon>
    </lineage>
</organism>
<keyword evidence="4" id="KW-1185">Reference proteome</keyword>
<dbReference type="InterPro" id="IPR011010">
    <property type="entry name" value="DNA_brk_join_enz"/>
</dbReference>
<dbReference type="EMBL" id="BLLN01000003">
    <property type="protein sequence ID" value="GFH71040.1"/>
    <property type="molecule type" value="Genomic_DNA"/>
</dbReference>
<gene>
    <name evidence="3" type="ORF">Sdia_18080</name>
</gene>
<dbReference type="PROSITE" id="PS51898">
    <property type="entry name" value="TYR_RECOMBINASE"/>
    <property type="match status" value="1"/>
</dbReference>
<feature type="domain" description="Tyr recombinase" evidence="2">
    <location>
        <begin position="1"/>
        <end position="41"/>
    </location>
</feature>
<dbReference type="Gene3D" id="1.10.443.10">
    <property type="entry name" value="Intergrase catalytic core"/>
    <property type="match status" value="1"/>
</dbReference>
<dbReference type="Proteomes" id="UP000472710">
    <property type="component" value="Unassembled WGS sequence"/>
</dbReference>
<dbReference type="SUPFAM" id="SSF56349">
    <property type="entry name" value="DNA breaking-rejoining enzymes"/>
    <property type="match status" value="1"/>
</dbReference>
<dbReference type="InterPro" id="IPR013762">
    <property type="entry name" value="Integrase-like_cat_sf"/>
</dbReference>
<reference evidence="3 4" key="1">
    <citation type="submission" date="2020-02" db="EMBL/GenBank/DDBJ databases">
        <title>Whole genome shotgun sequence of Streptomyces diastaticus subsp. diastaticus NBRC 13412.</title>
        <authorList>
            <person name="Ichikawa N."/>
            <person name="Komaki H."/>
            <person name="Tamura T."/>
        </authorList>
    </citation>
    <scope>NUCLEOTIDE SEQUENCE [LARGE SCALE GENOMIC DNA]</scope>
    <source>
        <strain evidence="3 4">NBRC 13412</strain>
    </source>
</reference>
<comment type="caution">
    <text evidence="3">The sequence shown here is derived from an EMBL/GenBank/DDBJ whole genome shotgun (WGS) entry which is preliminary data.</text>
</comment>
<proteinExistence type="predicted"/>
<dbReference type="InterPro" id="IPR002104">
    <property type="entry name" value="Integrase_catalytic"/>
</dbReference>
<name>A0ABQ1CL88_STRDI</name>
<protein>
    <recommendedName>
        <fullName evidence="2">Tyr recombinase domain-containing protein</fullName>
    </recommendedName>
</protein>